<dbReference type="InParanoid" id="A0A059A5K0"/>
<dbReference type="EMBL" id="KK198763">
    <property type="protein sequence ID" value="KCW48640.1"/>
    <property type="molecule type" value="Genomic_DNA"/>
</dbReference>
<accession>A0A059A5K0</accession>
<reference evidence="1" key="1">
    <citation type="submission" date="2013-07" db="EMBL/GenBank/DDBJ databases">
        <title>The genome of Eucalyptus grandis.</title>
        <authorList>
            <person name="Schmutz J."/>
            <person name="Hayes R."/>
            <person name="Myburg A."/>
            <person name="Tuskan G."/>
            <person name="Grattapaglia D."/>
            <person name="Rokhsar D.S."/>
        </authorList>
    </citation>
    <scope>NUCLEOTIDE SEQUENCE</scope>
    <source>
        <tissue evidence="1">Leaf extractions</tissue>
    </source>
</reference>
<evidence type="ECO:0000313" key="1">
    <source>
        <dbReference type="EMBL" id="KCW48640.1"/>
    </source>
</evidence>
<dbReference type="AlphaFoldDB" id="A0A059A5K0"/>
<sequence length="111" mass="13015">MSEDVLLLIRSAIIQVLFLPNNEQRRAFWPKSASHFQHQRRNNQQIKIYGLKFKRETERKGLLTSFVEMICFNFHSSTVPRLICLNSSSMFHLLEDGSHIATFTQFAFVLL</sequence>
<name>A0A059A5K0_EUCGR</name>
<proteinExistence type="predicted"/>
<protein>
    <submittedName>
        <fullName evidence="1">Uncharacterized protein</fullName>
    </submittedName>
</protein>
<organism evidence="1">
    <name type="scientific">Eucalyptus grandis</name>
    <name type="common">Flooded gum</name>
    <dbReference type="NCBI Taxonomy" id="71139"/>
    <lineage>
        <taxon>Eukaryota</taxon>
        <taxon>Viridiplantae</taxon>
        <taxon>Streptophyta</taxon>
        <taxon>Embryophyta</taxon>
        <taxon>Tracheophyta</taxon>
        <taxon>Spermatophyta</taxon>
        <taxon>Magnoliopsida</taxon>
        <taxon>eudicotyledons</taxon>
        <taxon>Gunneridae</taxon>
        <taxon>Pentapetalae</taxon>
        <taxon>rosids</taxon>
        <taxon>malvids</taxon>
        <taxon>Myrtales</taxon>
        <taxon>Myrtaceae</taxon>
        <taxon>Myrtoideae</taxon>
        <taxon>Eucalypteae</taxon>
        <taxon>Eucalyptus</taxon>
    </lineage>
</organism>
<dbReference type="Gramene" id="KCW48640">
    <property type="protein sequence ID" value="KCW48640"/>
    <property type="gene ID" value="EUGRSUZ_K02298"/>
</dbReference>
<gene>
    <name evidence="1" type="ORF">EUGRSUZ_K02298</name>
</gene>